<reference evidence="5" key="1">
    <citation type="submission" date="2022-09" db="EMBL/GenBank/DDBJ databases">
        <title>Aureispira anguillicida sp. nov., isolated from Leptocephalus of Japanese eel Anguilla japonica.</title>
        <authorList>
            <person name="Yuasa K."/>
            <person name="Mekata T."/>
            <person name="Ikunari K."/>
        </authorList>
    </citation>
    <scope>NUCLEOTIDE SEQUENCE</scope>
    <source>
        <strain evidence="5">EL160426</strain>
    </source>
</reference>
<evidence type="ECO:0000313" key="5">
    <source>
        <dbReference type="EMBL" id="BDS10687.1"/>
    </source>
</evidence>
<dbReference type="GO" id="GO:0003677">
    <property type="term" value="F:DNA binding"/>
    <property type="evidence" value="ECO:0007669"/>
    <property type="project" value="UniProtKB-KW"/>
</dbReference>
<keyword evidence="2" id="KW-0238">DNA-binding</keyword>
<dbReference type="PANTHER" id="PTHR30349:SF41">
    <property type="entry name" value="INTEGRASE_RECOMBINASE PROTEIN MJ0367-RELATED"/>
    <property type="match status" value="1"/>
</dbReference>
<protein>
    <submittedName>
        <fullName evidence="5">Tyrosine-type recombinase/integrase</fullName>
    </submittedName>
</protein>
<comment type="similarity">
    <text evidence="1">Belongs to the 'phage' integrase family.</text>
</comment>
<feature type="domain" description="Tyr recombinase" evidence="4">
    <location>
        <begin position="126"/>
        <end position="285"/>
    </location>
</feature>
<evidence type="ECO:0000256" key="2">
    <source>
        <dbReference type="ARBA" id="ARBA00023125"/>
    </source>
</evidence>
<evidence type="ECO:0000313" key="6">
    <source>
        <dbReference type="Proteomes" id="UP001060919"/>
    </source>
</evidence>
<dbReference type="InterPro" id="IPR002104">
    <property type="entry name" value="Integrase_catalytic"/>
</dbReference>
<dbReference type="PANTHER" id="PTHR30349">
    <property type="entry name" value="PHAGE INTEGRASE-RELATED"/>
    <property type="match status" value="1"/>
</dbReference>
<evidence type="ECO:0000256" key="3">
    <source>
        <dbReference type="ARBA" id="ARBA00023172"/>
    </source>
</evidence>
<dbReference type="InterPro" id="IPR010998">
    <property type="entry name" value="Integrase_recombinase_N"/>
</dbReference>
<keyword evidence="6" id="KW-1185">Reference proteome</keyword>
<dbReference type="InterPro" id="IPR050090">
    <property type="entry name" value="Tyrosine_recombinase_XerCD"/>
</dbReference>
<organism evidence="5 6">
    <name type="scientific">Aureispira anguillae</name>
    <dbReference type="NCBI Taxonomy" id="2864201"/>
    <lineage>
        <taxon>Bacteria</taxon>
        <taxon>Pseudomonadati</taxon>
        <taxon>Bacteroidota</taxon>
        <taxon>Saprospiria</taxon>
        <taxon>Saprospirales</taxon>
        <taxon>Saprospiraceae</taxon>
        <taxon>Aureispira</taxon>
    </lineage>
</organism>
<dbReference type="SUPFAM" id="SSF56349">
    <property type="entry name" value="DNA breaking-rejoining enzymes"/>
    <property type="match status" value="1"/>
</dbReference>
<dbReference type="RefSeq" id="WP_264791963.1">
    <property type="nucleotide sequence ID" value="NZ_AP026867.1"/>
</dbReference>
<dbReference type="AlphaFoldDB" id="A0A915YCR7"/>
<dbReference type="GO" id="GO:0006310">
    <property type="term" value="P:DNA recombination"/>
    <property type="evidence" value="ECO:0007669"/>
    <property type="project" value="UniProtKB-KW"/>
</dbReference>
<gene>
    <name evidence="5" type="ORF">AsAng_0013960</name>
</gene>
<dbReference type="Pfam" id="PF00589">
    <property type="entry name" value="Phage_integrase"/>
    <property type="match status" value="1"/>
</dbReference>
<dbReference type="GO" id="GO:0015074">
    <property type="term" value="P:DNA integration"/>
    <property type="evidence" value="ECO:0007669"/>
    <property type="project" value="InterPro"/>
</dbReference>
<accession>A0A915YCR7</accession>
<dbReference type="Proteomes" id="UP001060919">
    <property type="component" value="Chromosome"/>
</dbReference>
<keyword evidence="3" id="KW-0233">DNA recombination</keyword>
<evidence type="ECO:0000256" key="1">
    <source>
        <dbReference type="ARBA" id="ARBA00008857"/>
    </source>
</evidence>
<sequence>MEKLSKTNKKLLEDFALYVQALGYKTGSQQSLKGGVKAFLLWLESQSIKGLTTVKRRDLKAYQIYLENRPKQRSAGGLSSKMIRDYLSCVRMLFKYAEQQNSLLINPMSSYVLPPCKSERRAILNRLEIEQLYQACESLKERCVLHIYYGLGLRRKEGERLNINDIDYRKGWLSVLEGKGGKGRSMPLSPVIQNDLRAYVLEERGQSSSPALLLNKNGKRLRGYSSLLILKQLLKRTGIGKKIDLHSLRHSIATHLLQSGMALDEVRRYLGHSHLESTQRYLHYDARQLFTEQVSPK</sequence>
<dbReference type="Gene3D" id="1.10.150.130">
    <property type="match status" value="1"/>
</dbReference>
<dbReference type="KEGG" id="aup:AsAng_0013960"/>
<dbReference type="InterPro" id="IPR011010">
    <property type="entry name" value="DNA_brk_join_enz"/>
</dbReference>
<proteinExistence type="inferred from homology"/>
<dbReference type="EMBL" id="AP026867">
    <property type="protein sequence ID" value="BDS10687.1"/>
    <property type="molecule type" value="Genomic_DNA"/>
</dbReference>
<name>A0A915YCR7_9BACT</name>
<evidence type="ECO:0000259" key="4">
    <source>
        <dbReference type="Pfam" id="PF00589"/>
    </source>
</evidence>
<dbReference type="InterPro" id="IPR013762">
    <property type="entry name" value="Integrase-like_cat_sf"/>
</dbReference>
<dbReference type="Gene3D" id="1.10.443.10">
    <property type="entry name" value="Intergrase catalytic core"/>
    <property type="match status" value="1"/>
</dbReference>